<accession>A0ABY7NKF7</accession>
<dbReference type="EMBL" id="CP115174">
    <property type="protein sequence ID" value="WBO21118.1"/>
    <property type="molecule type" value="Genomic_DNA"/>
</dbReference>
<dbReference type="Proteomes" id="UP001210865">
    <property type="component" value="Chromosome"/>
</dbReference>
<organism evidence="1 2">
    <name type="scientific">Sphingomonas abietis</name>
    <dbReference type="NCBI Taxonomy" id="3012344"/>
    <lineage>
        <taxon>Bacteria</taxon>
        <taxon>Pseudomonadati</taxon>
        <taxon>Pseudomonadota</taxon>
        <taxon>Alphaproteobacteria</taxon>
        <taxon>Sphingomonadales</taxon>
        <taxon>Sphingomonadaceae</taxon>
        <taxon>Sphingomonas</taxon>
    </lineage>
</organism>
<reference evidence="1 2" key="1">
    <citation type="submission" date="2022-12" db="EMBL/GenBank/DDBJ databases">
        <title>Sphingomonas abieness sp. nov., an endophytic bacterium isolated from Abies koreana.</title>
        <authorList>
            <person name="Jiang L."/>
            <person name="Lee J."/>
        </authorList>
    </citation>
    <scope>NUCLEOTIDE SEQUENCE [LARGE SCALE GENOMIC DNA]</scope>
    <source>
        <strain evidence="2">PAMB 00755</strain>
    </source>
</reference>
<protein>
    <submittedName>
        <fullName evidence="1">Uncharacterized protein</fullName>
    </submittedName>
</protein>
<proteinExistence type="predicted"/>
<evidence type="ECO:0000313" key="1">
    <source>
        <dbReference type="EMBL" id="WBO21118.1"/>
    </source>
</evidence>
<keyword evidence="2" id="KW-1185">Reference proteome</keyword>
<gene>
    <name evidence="1" type="ORF">PBT88_13015</name>
</gene>
<evidence type="ECO:0000313" key="2">
    <source>
        <dbReference type="Proteomes" id="UP001210865"/>
    </source>
</evidence>
<sequence>MIELCRYFFRANVMKKHLDKMVMDHDGIDGAIAEDWDAFWAYHNFWLAGLWVACEGFDRLKLSDAEICNLAKATRSYLHPLRQATFHFKADVSQMARYFDGHPHNINAAAQLHDAMKNYLGTFLQTLPEGFDPQHL</sequence>
<dbReference type="RefSeq" id="WP_270075767.1">
    <property type="nucleotide sequence ID" value="NZ_CP115174.1"/>
</dbReference>
<name>A0ABY7NKF7_9SPHN</name>